<dbReference type="PANTHER" id="PTHR38011:SF11">
    <property type="entry name" value="2,5-DIAMINO-6-RIBOSYLAMINO-4(3H)-PYRIMIDINONE 5'-PHOSPHATE REDUCTASE"/>
    <property type="match status" value="1"/>
</dbReference>
<evidence type="ECO:0000256" key="4">
    <source>
        <dbReference type="ARBA" id="ARBA00015035"/>
    </source>
</evidence>
<dbReference type="VEuPathDB" id="FungiDB:jhhlp_001586"/>
<dbReference type="Proteomes" id="UP000233524">
    <property type="component" value="Unassembled WGS sequence"/>
</dbReference>
<evidence type="ECO:0000256" key="3">
    <source>
        <dbReference type="ARBA" id="ARBA00012851"/>
    </source>
</evidence>
<dbReference type="Gene3D" id="3.40.430.10">
    <property type="entry name" value="Dihydrofolate Reductase, subunit A"/>
    <property type="match status" value="1"/>
</dbReference>
<comment type="caution">
    <text evidence="11">The sequence shown here is derived from an EMBL/GenBank/DDBJ whole genome shotgun (WGS) entry which is preliminary data.</text>
</comment>
<dbReference type="GO" id="GO:0009231">
    <property type="term" value="P:riboflavin biosynthetic process"/>
    <property type="evidence" value="ECO:0007669"/>
    <property type="project" value="UniProtKB-KW"/>
</dbReference>
<reference evidence="11 12" key="1">
    <citation type="journal article" date="2017" name="G3 (Bethesda)">
        <title>First Draft Genome Sequence of the Pathogenic Fungus Lomentospora prolificans (Formerly Scedosporium prolificans).</title>
        <authorList>
            <person name="Luo R."/>
            <person name="Zimin A."/>
            <person name="Workman R."/>
            <person name="Fan Y."/>
            <person name="Pertea G."/>
            <person name="Grossman N."/>
            <person name="Wear M.P."/>
            <person name="Jia B."/>
            <person name="Miller H."/>
            <person name="Casadevall A."/>
            <person name="Timp W."/>
            <person name="Zhang S.X."/>
            <person name="Salzberg S.L."/>
        </authorList>
    </citation>
    <scope>NUCLEOTIDE SEQUENCE [LARGE SCALE GENOMIC DNA]</scope>
    <source>
        <strain evidence="11 12">JHH-5317</strain>
    </source>
</reference>
<dbReference type="PANTHER" id="PTHR38011">
    <property type="entry name" value="DIHYDROFOLATE REDUCTASE FAMILY PROTEIN (AFU_ORTHOLOGUE AFUA_8G06820)"/>
    <property type="match status" value="1"/>
</dbReference>
<organism evidence="11 12">
    <name type="scientific">Lomentospora prolificans</name>
    <dbReference type="NCBI Taxonomy" id="41688"/>
    <lineage>
        <taxon>Eukaryota</taxon>
        <taxon>Fungi</taxon>
        <taxon>Dikarya</taxon>
        <taxon>Ascomycota</taxon>
        <taxon>Pezizomycotina</taxon>
        <taxon>Sordariomycetes</taxon>
        <taxon>Hypocreomycetidae</taxon>
        <taxon>Microascales</taxon>
        <taxon>Microascaceae</taxon>
        <taxon>Lomentospora</taxon>
    </lineage>
</organism>
<dbReference type="EC" id="1.1.1.302" evidence="3"/>
<evidence type="ECO:0000259" key="10">
    <source>
        <dbReference type="Pfam" id="PF01872"/>
    </source>
</evidence>
<dbReference type="InParanoid" id="A0A2N3NIL3"/>
<proteinExistence type="inferred from homology"/>
<dbReference type="STRING" id="41688.A0A2N3NIL3"/>
<evidence type="ECO:0000256" key="1">
    <source>
        <dbReference type="ARBA" id="ARBA00003555"/>
    </source>
</evidence>
<evidence type="ECO:0000313" key="11">
    <source>
        <dbReference type="EMBL" id="PKS12286.1"/>
    </source>
</evidence>
<evidence type="ECO:0000313" key="12">
    <source>
        <dbReference type="Proteomes" id="UP000233524"/>
    </source>
</evidence>
<feature type="domain" description="Bacterial bifunctional deaminase-reductase C-terminal" evidence="10">
    <location>
        <begin position="6"/>
        <end position="168"/>
    </location>
</feature>
<dbReference type="InterPro" id="IPR024072">
    <property type="entry name" value="DHFR-like_dom_sf"/>
</dbReference>
<dbReference type="InterPro" id="IPR002734">
    <property type="entry name" value="RibDG_C"/>
</dbReference>
<keyword evidence="12" id="KW-1185">Reference proteome</keyword>
<evidence type="ECO:0000256" key="7">
    <source>
        <dbReference type="ARBA" id="ARBA00031630"/>
    </source>
</evidence>
<accession>A0A2N3NIL3</accession>
<evidence type="ECO:0000256" key="6">
    <source>
        <dbReference type="ARBA" id="ARBA00030073"/>
    </source>
</evidence>
<evidence type="ECO:0000256" key="9">
    <source>
        <dbReference type="ARBA" id="ARBA00049020"/>
    </source>
</evidence>
<keyword evidence="5" id="KW-0686">Riboflavin biosynthesis</keyword>
<comment type="catalytic activity">
    <reaction evidence="8">
        <text>2,5-diamino-6-(1-D-ribitylamino)pyrimidin-4(3H)-one 5'-phosphate + NAD(+) = 2,5-diamino-6-(1-D-ribosylamino)pyrimidin-4(3H)-one 5'-phosphate + NADH + H(+)</text>
        <dbReference type="Rhea" id="RHEA:27274"/>
        <dbReference type="ChEBI" id="CHEBI:15378"/>
        <dbReference type="ChEBI" id="CHEBI:57540"/>
        <dbReference type="ChEBI" id="CHEBI:57945"/>
        <dbReference type="ChEBI" id="CHEBI:58890"/>
        <dbReference type="ChEBI" id="CHEBI:59545"/>
        <dbReference type="EC" id="1.1.1.302"/>
    </reaction>
</comment>
<dbReference type="Pfam" id="PF01872">
    <property type="entry name" value="RibD_C"/>
    <property type="match status" value="1"/>
</dbReference>
<comment type="function">
    <text evidence="1">Catalyzes an early step in riboflavin biosynthesis, the NADPH-dependent reduction of the ribose side chain of 2,5-diamino-6-ribosylamino-4(3H)-pyrimidinone 5'-phosphate, yielding 2,5-diamino-6-ribitylamino-4(3H)-pyrimidinone 5'-phosphate.</text>
</comment>
<evidence type="ECO:0000256" key="8">
    <source>
        <dbReference type="ARBA" id="ARBA00047550"/>
    </source>
</evidence>
<name>A0A2N3NIL3_9PEZI</name>
<comment type="catalytic activity">
    <reaction evidence="9">
        <text>2,5-diamino-6-(1-D-ribitylamino)pyrimidin-4(3H)-one 5'-phosphate + NADP(+) = 2,5-diamino-6-(1-D-ribosylamino)pyrimidin-4(3H)-one 5'-phosphate + NADPH + H(+)</text>
        <dbReference type="Rhea" id="RHEA:27278"/>
        <dbReference type="ChEBI" id="CHEBI:15378"/>
        <dbReference type="ChEBI" id="CHEBI:57783"/>
        <dbReference type="ChEBI" id="CHEBI:58349"/>
        <dbReference type="ChEBI" id="CHEBI:58890"/>
        <dbReference type="ChEBI" id="CHEBI:59545"/>
        <dbReference type="EC" id="1.1.1.302"/>
    </reaction>
</comment>
<dbReference type="InterPro" id="IPR050765">
    <property type="entry name" value="Riboflavin_Biosynth_HTPR"/>
</dbReference>
<dbReference type="EMBL" id="NLAX01000004">
    <property type="protein sequence ID" value="PKS12286.1"/>
    <property type="molecule type" value="Genomic_DNA"/>
</dbReference>
<protein>
    <recommendedName>
        <fullName evidence="4">2,5-diamino-6-ribosylamino-4(3H)-pyrimidinone 5'-phosphate reductase</fullName>
        <ecNumber evidence="3">1.1.1.302</ecNumber>
    </recommendedName>
    <alternativeName>
        <fullName evidence="7">2,5-diamino-6-(5-phospho-D-ribosylamino)pyrimidin-4(3H)-one reductase</fullName>
    </alternativeName>
    <alternativeName>
        <fullName evidence="6">2,5-diamino-6-ribitylamino-4(3H)-pyrimidinone 5'-phosphate synthase</fullName>
    </alternativeName>
</protein>
<dbReference type="OrthoDB" id="3192019at2759"/>
<dbReference type="GO" id="GO:0008703">
    <property type="term" value="F:5-amino-6-(5-phosphoribosylamino)uracil reductase activity"/>
    <property type="evidence" value="ECO:0007669"/>
    <property type="project" value="InterPro"/>
</dbReference>
<sequence>MRSSRYSVAISLDGYIGPHDHSTAWITDDASIDFAELYSQFDIFIMGRTTYEVMRAQGDANPFRTRPKESIFVVSQSMRPSEYPEVTVLGANFLSEIKKLKEQEGKDIWLFGGGQLLGSCLDAGLVDTIEAAIMPTLLRGGIKMVSDAAANPGTLGTKLELVEVRRLESSGILMTTYKVRYH</sequence>
<gene>
    <name evidence="11" type="ORF">jhhlp_001586</name>
</gene>
<dbReference type="AlphaFoldDB" id="A0A2N3NIL3"/>
<evidence type="ECO:0000256" key="2">
    <source>
        <dbReference type="ARBA" id="ARBA00009723"/>
    </source>
</evidence>
<comment type="similarity">
    <text evidence="2">Belongs to the HTP reductase family.</text>
</comment>
<dbReference type="SUPFAM" id="SSF53597">
    <property type="entry name" value="Dihydrofolate reductase-like"/>
    <property type="match status" value="1"/>
</dbReference>
<evidence type="ECO:0000256" key="5">
    <source>
        <dbReference type="ARBA" id="ARBA00022619"/>
    </source>
</evidence>